<evidence type="ECO:0000256" key="1">
    <source>
        <dbReference type="SAM" id="Phobius"/>
    </source>
</evidence>
<reference evidence="2" key="1">
    <citation type="submission" date="2013-12" db="EMBL/GenBank/DDBJ databases">
        <authorList>
            <person name="Aslett M."/>
        </authorList>
    </citation>
    <scope>NUCLEOTIDE SEQUENCE [LARGE SCALE GENOMIC DNA]</scope>
    <source>
        <strain evidence="2">Lindley</strain>
    </source>
</reference>
<dbReference type="WBParaSite" id="GPLIN_001570500">
    <property type="protein sequence ID" value="GPLIN_001570500"/>
    <property type="gene ID" value="GPLIN_001570500"/>
</dbReference>
<keyword evidence="1" id="KW-0472">Membrane</keyword>
<feature type="transmembrane region" description="Helical" evidence="1">
    <location>
        <begin position="45"/>
        <end position="69"/>
    </location>
</feature>
<sequence length="113" mass="12293">NENFSKSIFRSLLFLVGLEMVGWFPIVYLSAIIQKLQLSPVTGTYLSAAFTTISSCITASANAPSLYYFSDLFRDAINAILVDVGIKNGGNRQANTTNSVVVVPRNGNLISRE</sequence>
<evidence type="ECO:0000313" key="2">
    <source>
        <dbReference type="Proteomes" id="UP000050741"/>
    </source>
</evidence>
<reference evidence="2" key="2">
    <citation type="submission" date="2014-05" db="EMBL/GenBank/DDBJ databases">
        <title>The genome and life-stage specific transcriptomes of Globodera pallida elucidate key aspects of plant parasitism by a cyst nematode.</title>
        <authorList>
            <person name="Cotton J.A."/>
            <person name="Lilley C.J."/>
            <person name="Jones L.M."/>
            <person name="Kikuchi T."/>
            <person name="Reid A.J."/>
            <person name="Thorpe P."/>
            <person name="Tsai I.J."/>
            <person name="Beasley H."/>
            <person name="Blok V."/>
            <person name="Cock P.J.A."/>
            <person name="Van den Akker S.E."/>
            <person name="Holroyd N."/>
            <person name="Hunt M."/>
            <person name="Mantelin S."/>
            <person name="Naghra H."/>
            <person name="Pain A."/>
            <person name="Palomares-Rius J.E."/>
            <person name="Zarowiecki M."/>
            <person name="Berriman M."/>
            <person name="Jones J.T."/>
            <person name="Urwin P.E."/>
        </authorList>
    </citation>
    <scope>NUCLEOTIDE SEQUENCE [LARGE SCALE GENOMIC DNA]</scope>
    <source>
        <strain evidence="2">Lindley</strain>
    </source>
</reference>
<evidence type="ECO:0000313" key="3">
    <source>
        <dbReference type="WBParaSite" id="GPLIN_001570500"/>
    </source>
</evidence>
<dbReference type="Proteomes" id="UP000050741">
    <property type="component" value="Unassembled WGS sequence"/>
</dbReference>
<keyword evidence="1" id="KW-0812">Transmembrane</keyword>
<accession>A0A183CS47</accession>
<protein>
    <submittedName>
        <fullName evidence="3">G_PROTEIN_RECEP_F1_2 domain-containing protein</fullName>
    </submittedName>
</protein>
<dbReference type="AlphaFoldDB" id="A0A183CS47"/>
<keyword evidence="2" id="KW-1185">Reference proteome</keyword>
<proteinExistence type="predicted"/>
<organism evidence="2 3">
    <name type="scientific">Globodera pallida</name>
    <name type="common">Potato cyst nematode worm</name>
    <name type="synonym">Heterodera pallida</name>
    <dbReference type="NCBI Taxonomy" id="36090"/>
    <lineage>
        <taxon>Eukaryota</taxon>
        <taxon>Metazoa</taxon>
        <taxon>Ecdysozoa</taxon>
        <taxon>Nematoda</taxon>
        <taxon>Chromadorea</taxon>
        <taxon>Rhabditida</taxon>
        <taxon>Tylenchina</taxon>
        <taxon>Tylenchomorpha</taxon>
        <taxon>Tylenchoidea</taxon>
        <taxon>Heteroderidae</taxon>
        <taxon>Heteroderinae</taxon>
        <taxon>Globodera</taxon>
    </lineage>
</organism>
<feature type="transmembrane region" description="Helical" evidence="1">
    <location>
        <begin position="12"/>
        <end position="33"/>
    </location>
</feature>
<reference evidence="3" key="3">
    <citation type="submission" date="2016-06" db="UniProtKB">
        <authorList>
            <consortium name="WormBaseParasite"/>
        </authorList>
    </citation>
    <scope>IDENTIFICATION</scope>
</reference>
<keyword evidence="1" id="KW-1133">Transmembrane helix</keyword>
<name>A0A183CS47_GLOPA</name>